<name>A0A2U1P6B1_ARTAN</name>
<dbReference type="GO" id="GO:0003964">
    <property type="term" value="F:RNA-directed DNA polymerase activity"/>
    <property type="evidence" value="ECO:0007669"/>
    <property type="project" value="UniProtKB-KW"/>
</dbReference>
<protein>
    <submittedName>
        <fullName evidence="1">Reverse transcriptase domain-containing protein</fullName>
    </submittedName>
</protein>
<proteinExistence type="predicted"/>
<gene>
    <name evidence="1" type="ORF">CTI12_AA188180</name>
</gene>
<accession>A0A2U1P6B1</accession>
<sequence>MRAIPSTIHSMIKFPTSKGIATLIARPSMVSKCRRSEEKQTVEKPKVEVPQEAEITGEDDVVGTEEVLINPAYPEQLVVIGKGFSKDSRRNLIELLRKNKDVFAWEPTDMTGVPRRLIRHHLNVNISDIPVAQKKRNFSAEKNQVITKEVEEWKKARIVRPWVLKTLRHNT</sequence>
<evidence type="ECO:0000313" key="1">
    <source>
        <dbReference type="EMBL" id="PWA81217.1"/>
    </source>
</evidence>
<keyword evidence="1" id="KW-0808">Transferase</keyword>
<keyword evidence="1" id="KW-0695">RNA-directed DNA polymerase</keyword>
<dbReference type="EMBL" id="PKPP01001616">
    <property type="protein sequence ID" value="PWA81217.1"/>
    <property type="molecule type" value="Genomic_DNA"/>
</dbReference>
<dbReference type="OrthoDB" id="785292at2759"/>
<evidence type="ECO:0000313" key="2">
    <source>
        <dbReference type="Proteomes" id="UP000245207"/>
    </source>
</evidence>
<organism evidence="1 2">
    <name type="scientific">Artemisia annua</name>
    <name type="common">Sweet wormwood</name>
    <dbReference type="NCBI Taxonomy" id="35608"/>
    <lineage>
        <taxon>Eukaryota</taxon>
        <taxon>Viridiplantae</taxon>
        <taxon>Streptophyta</taxon>
        <taxon>Embryophyta</taxon>
        <taxon>Tracheophyta</taxon>
        <taxon>Spermatophyta</taxon>
        <taxon>Magnoliopsida</taxon>
        <taxon>eudicotyledons</taxon>
        <taxon>Gunneridae</taxon>
        <taxon>Pentapetalae</taxon>
        <taxon>asterids</taxon>
        <taxon>campanulids</taxon>
        <taxon>Asterales</taxon>
        <taxon>Asteraceae</taxon>
        <taxon>Asteroideae</taxon>
        <taxon>Anthemideae</taxon>
        <taxon>Artemisiinae</taxon>
        <taxon>Artemisia</taxon>
    </lineage>
</organism>
<comment type="caution">
    <text evidence="1">The sequence shown here is derived from an EMBL/GenBank/DDBJ whole genome shotgun (WGS) entry which is preliminary data.</text>
</comment>
<keyword evidence="1" id="KW-0548">Nucleotidyltransferase</keyword>
<dbReference type="Proteomes" id="UP000245207">
    <property type="component" value="Unassembled WGS sequence"/>
</dbReference>
<keyword evidence="2" id="KW-1185">Reference proteome</keyword>
<reference evidence="1 2" key="1">
    <citation type="journal article" date="2018" name="Mol. Plant">
        <title>The genome of Artemisia annua provides insight into the evolution of Asteraceae family and artemisinin biosynthesis.</title>
        <authorList>
            <person name="Shen Q."/>
            <person name="Zhang L."/>
            <person name="Liao Z."/>
            <person name="Wang S."/>
            <person name="Yan T."/>
            <person name="Shi P."/>
            <person name="Liu M."/>
            <person name="Fu X."/>
            <person name="Pan Q."/>
            <person name="Wang Y."/>
            <person name="Lv Z."/>
            <person name="Lu X."/>
            <person name="Zhang F."/>
            <person name="Jiang W."/>
            <person name="Ma Y."/>
            <person name="Chen M."/>
            <person name="Hao X."/>
            <person name="Li L."/>
            <person name="Tang Y."/>
            <person name="Lv G."/>
            <person name="Zhou Y."/>
            <person name="Sun X."/>
            <person name="Brodelius P.E."/>
            <person name="Rose J.K.C."/>
            <person name="Tang K."/>
        </authorList>
    </citation>
    <scope>NUCLEOTIDE SEQUENCE [LARGE SCALE GENOMIC DNA]</scope>
    <source>
        <strain evidence="2">cv. Huhao1</strain>
        <tissue evidence="1">Leaf</tissue>
    </source>
</reference>
<dbReference type="AlphaFoldDB" id="A0A2U1P6B1"/>